<protein>
    <submittedName>
        <fullName evidence="4">Dihydrofolate reductase</fullName>
    </submittedName>
</protein>
<dbReference type="PROSITE" id="PS51257">
    <property type="entry name" value="PROKAR_LIPOPROTEIN"/>
    <property type="match status" value="1"/>
</dbReference>
<dbReference type="EMBL" id="SETE01000003">
    <property type="protein sequence ID" value="RYM33784.1"/>
    <property type="molecule type" value="Genomic_DNA"/>
</dbReference>
<gene>
    <name evidence="4" type="ORF">ERX46_07390</name>
</gene>
<evidence type="ECO:0000256" key="3">
    <source>
        <dbReference type="SAM" id="SignalP"/>
    </source>
</evidence>
<dbReference type="Gene3D" id="3.30.540.30">
    <property type="match status" value="1"/>
</dbReference>
<accession>A0A4Q4KN02</accession>
<evidence type="ECO:0000256" key="2">
    <source>
        <dbReference type="ARBA" id="ARBA00022801"/>
    </source>
</evidence>
<evidence type="ECO:0000313" key="5">
    <source>
        <dbReference type="Proteomes" id="UP000293952"/>
    </source>
</evidence>
<feature type="signal peptide" evidence="3">
    <location>
        <begin position="1"/>
        <end position="21"/>
    </location>
</feature>
<feature type="chain" id="PRO_5020594082" evidence="3">
    <location>
        <begin position="22"/>
        <end position="683"/>
    </location>
</feature>
<keyword evidence="3" id="KW-0732">Signal</keyword>
<evidence type="ECO:0000256" key="1">
    <source>
        <dbReference type="ARBA" id="ARBA00022723"/>
    </source>
</evidence>
<dbReference type="PANTHER" id="PTHR23422:SF11">
    <property type="entry name" value="DIPEPTIDYL PEPTIDASE 3"/>
    <property type="match status" value="1"/>
</dbReference>
<dbReference type="OrthoDB" id="9812747at2"/>
<reference evidence="4 5" key="1">
    <citation type="submission" date="2019-02" db="EMBL/GenBank/DDBJ databases">
        <title>Genome sequence of the sea-ice species Brumimicrobium glaciale.</title>
        <authorList>
            <person name="Bowman J.P."/>
        </authorList>
    </citation>
    <scope>NUCLEOTIDE SEQUENCE [LARGE SCALE GENOMIC DNA]</scope>
    <source>
        <strain evidence="4 5">IC156</strain>
    </source>
</reference>
<dbReference type="AlphaFoldDB" id="A0A4Q4KN02"/>
<evidence type="ECO:0000313" key="4">
    <source>
        <dbReference type="EMBL" id="RYM33784.1"/>
    </source>
</evidence>
<dbReference type="Pfam" id="PF03571">
    <property type="entry name" value="Peptidase_M49"/>
    <property type="match status" value="2"/>
</dbReference>
<proteinExistence type="predicted"/>
<dbReference type="Proteomes" id="UP000293952">
    <property type="component" value="Unassembled WGS sequence"/>
</dbReference>
<organism evidence="4 5">
    <name type="scientific">Brumimicrobium glaciale</name>
    <dbReference type="NCBI Taxonomy" id="200475"/>
    <lineage>
        <taxon>Bacteria</taxon>
        <taxon>Pseudomonadati</taxon>
        <taxon>Bacteroidota</taxon>
        <taxon>Flavobacteriia</taxon>
        <taxon>Flavobacteriales</taxon>
        <taxon>Crocinitomicaceae</taxon>
        <taxon>Brumimicrobium</taxon>
    </lineage>
</organism>
<dbReference type="RefSeq" id="WP_130093225.1">
    <property type="nucleotide sequence ID" value="NZ_SETE01000003.1"/>
</dbReference>
<keyword evidence="1" id="KW-0479">Metal-binding</keyword>
<dbReference type="GO" id="GO:0016787">
    <property type="term" value="F:hydrolase activity"/>
    <property type="evidence" value="ECO:0007669"/>
    <property type="project" value="UniProtKB-KW"/>
</dbReference>
<keyword evidence="5" id="KW-1185">Reference proteome</keyword>
<dbReference type="PANTHER" id="PTHR23422">
    <property type="entry name" value="DIPEPTIDYL PEPTIDASE III-RELATED"/>
    <property type="match status" value="1"/>
</dbReference>
<sequence>MKKIINSRLVLGALAAGVLFSCGQNETTTEKEPVVQTEQDENEDFEYEADRFADIRVLRYKINGFDQLTLDQKKLAYYLTQAGLSGRDIIYDQNYKHNIEIRNALDNIVANHEGDESEDWNKFMQYTKQVWFANGIHHHYSKDKFTPEFDKAYFNKLLTETKTEISDVALTAIFDPKVDAKAKNLDASKGLIKGSANNFYGEGVTEQMVDAYYKKIKVPGDSFPVSYGLNSKMVLNDKGQIEEIPWKIGGMYGSALEKVAYWLEKAATVAENDAQKHALELLVKYYKSGDLKDWDAYSIAWVKATEGDIDYINGFIEVYGDAKGYRATYETVVQMKDFDASKRMKVLEENVQWFEDNSSIQAEHKKKNVKGVTYKVVNVLGEAGDASPSTPIGVNLPNADWIRAEHGSKSVSLGNIVEAYGKASGGSMLDEFTYDEEEAERARKYGDIGSKLHTALHEVVGHASGQLNPGVGTPKETLKSYASALEEARADLVALYYLMNEKLIDYNLMESLEVGKAEYDGYIRNGLMTQLQRLKVGDKIEQSHMRNRQLVAAWVYEKGKADTVIEKIQRDGKTYFKVRDYVALQGLFGELLKEIQRIKSEGDYEAGKALIETYAVNVDQAIHAEVLERVKPLNIPPYSGFVNPVLVPEMDKEGNITDVKVTYVSGFKEQMLEYAKEYSFLKK</sequence>
<keyword evidence="2" id="KW-0378">Hydrolase</keyword>
<dbReference type="InterPro" id="IPR039461">
    <property type="entry name" value="Peptidase_M49"/>
</dbReference>
<name>A0A4Q4KN02_9FLAO</name>
<comment type="caution">
    <text evidence="4">The sequence shown here is derived from an EMBL/GenBank/DDBJ whole genome shotgun (WGS) entry which is preliminary data.</text>
</comment>
<dbReference type="GO" id="GO:0046872">
    <property type="term" value="F:metal ion binding"/>
    <property type="evidence" value="ECO:0007669"/>
    <property type="project" value="UniProtKB-KW"/>
</dbReference>